<dbReference type="Proteomes" id="UP000558475">
    <property type="component" value="Unassembled WGS sequence"/>
</dbReference>
<keyword evidence="1" id="KW-1133">Transmembrane helix</keyword>
<evidence type="ECO:0000313" key="2">
    <source>
        <dbReference type="EMBL" id="NKW10488.1"/>
    </source>
</evidence>
<dbReference type="EMBL" id="JAAXZB010000002">
    <property type="protein sequence ID" value="NKW10488.1"/>
    <property type="molecule type" value="Genomic_DNA"/>
</dbReference>
<keyword evidence="1" id="KW-0472">Membrane</keyword>
<evidence type="ECO:0000313" key="3">
    <source>
        <dbReference type="Proteomes" id="UP000558475"/>
    </source>
</evidence>
<reference evidence="2 3" key="1">
    <citation type="submission" date="2020-04" db="EMBL/GenBank/DDBJ databases">
        <title>Whole genome sequencing of clinical and environmental type strains of Ochrobactrum.</title>
        <authorList>
            <person name="Dharne M."/>
        </authorList>
    </citation>
    <scope>NUCLEOTIDE SEQUENCE [LARGE SCALE GENOMIC DNA]</scope>
    <source>
        <strain evidence="2 3">DSM 13340</strain>
    </source>
</reference>
<proteinExistence type="predicted"/>
<organism evidence="2 3">
    <name type="scientific">Brucella tritici</name>
    <dbReference type="NCBI Taxonomy" id="94626"/>
    <lineage>
        <taxon>Bacteria</taxon>
        <taxon>Pseudomonadati</taxon>
        <taxon>Pseudomonadota</taxon>
        <taxon>Alphaproteobacteria</taxon>
        <taxon>Hyphomicrobiales</taxon>
        <taxon>Brucellaceae</taxon>
        <taxon>Brucella/Ochrobactrum group</taxon>
        <taxon>Brucella</taxon>
    </lineage>
</organism>
<name>A0A7X6FRA9_9HYPH</name>
<sequence>MEKSAFMRVLGIFVIAICGLAAFSLVGTILVFGMQAVIFVDGFASILLLMTCSAIFWFAKSTGADQKLRQ</sequence>
<comment type="caution">
    <text evidence="2">The sequence shown here is derived from an EMBL/GenBank/DDBJ whole genome shotgun (WGS) entry which is preliminary data.</text>
</comment>
<protein>
    <submittedName>
        <fullName evidence="2">Uncharacterized protein</fullName>
    </submittedName>
</protein>
<keyword evidence="1" id="KW-0812">Transmembrane</keyword>
<feature type="transmembrane region" description="Helical" evidence="1">
    <location>
        <begin position="38"/>
        <end position="59"/>
    </location>
</feature>
<evidence type="ECO:0000256" key="1">
    <source>
        <dbReference type="SAM" id="Phobius"/>
    </source>
</evidence>
<feature type="transmembrane region" description="Helical" evidence="1">
    <location>
        <begin position="12"/>
        <end position="32"/>
    </location>
</feature>
<dbReference type="AlphaFoldDB" id="A0A7X6FRA9"/>
<accession>A0A7X6FRA9</accession>
<gene>
    <name evidence="2" type="ORF">HGG76_18090</name>
</gene>